<dbReference type="EMBL" id="JBOK01000003">
    <property type="protein sequence ID" value="EXU81217.1"/>
    <property type="molecule type" value="Genomic_DNA"/>
</dbReference>
<dbReference type="PATRIC" id="fig|1457173.3.peg.617"/>
<name>A0A014QDH2_9BURK</name>
<keyword evidence="2" id="KW-1133">Transmembrane helix</keyword>
<dbReference type="AlphaFoldDB" id="A0A014QDH2"/>
<comment type="caution">
    <text evidence="3">The sequence shown here is derived from an EMBL/GenBank/DDBJ whole genome shotgun (WGS) entry which is preliminary data.</text>
</comment>
<accession>A0A014QDH2</accession>
<dbReference type="Pfam" id="PF11906">
    <property type="entry name" value="DUF3426"/>
    <property type="match status" value="1"/>
</dbReference>
<organism evidence="3 4">
    <name type="scientific">Comamonas aquatica DA1877</name>
    <dbReference type="NCBI Taxonomy" id="1457173"/>
    <lineage>
        <taxon>Bacteria</taxon>
        <taxon>Pseudomonadati</taxon>
        <taxon>Pseudomonadota</taxon>
        <taxon>Betaproteobacteria</taxon>
        <taxon>Burkholderiales</taxon>
        <taxon>Comamonadaceae</taxon>
        <taxon>Comamonas</taxon>
    </lineage>
</organism>
<proteinExistence type="predicted"/>
<protein>
    <submittedName>
        <fullName evidence="3">Thioredoxin</fullName>
    </submittedName>
</protein>
<feature type="region of interest" description="Disordered" evidence="1">
    <location>
        <begin position="79"/>
        <end position="106"/>
    </location>
</feature>
<feature type="transmembrane region" description="Helical" evidence="2">
    <location>
        <begin position="164"/>
        <end position="185"/>
    </location>
</feature>
<keyword evidence="2" id="KW-0472">Membrane</keyword>
<feature type="region of interest" description="Disordered" evidence="1">
    <location>
        <begin position="1"/>
        <end position="25"/>
    </location>
</feature>
<evidence type="ECO:0000313" key="3">
    <source>
        <dbReference type="EMBL" id="EXU81217.1"/>
    </source>
</evidence>
<evidence type="ECO:0000313" key="4">
    <source>
        <dbReference type="Proteomes" id="UP000020766"/>
    </source>
</evidence>
<dbReference type="InterPro" id="IPR021834">
    <property type="entry name" value="DUF3426"/>
</dbReference>
<evidence type="ECO:0000256" key="2">
    <source>
        <dbReference type="SAM" id="Phobius"/>
    </source>
</evidence>
<dbReference type="Proteomes" id="UP000020766">
    <property type="component" value="Unassembled WGS sequence"/>
</dbReference>
<evidence type="ECO:0000256" key="1">
    <source>
        <dbReference type="SAM" id="MobiDB-lite"/>
    </source>
</evidence>
<dbReference type="STRING" id="225991.MA05_15205"/>
<reference evidence="3 4" key="1">
    <citation type="submission" date="2014-01" db="EMBL/GenBank/DDBJ databases">
        <title>Interspecies Systems Biology Uncovers Metabolites Affecting C. elegans Gene Expression and Life History Traits.</title>
        <authorList>
            <person name="Watson E."/>
            <person name="Macneil L.T."/>
            <person name="Ritter A.D."/>
            <person name="Yilmaz L.S."/>
            <person name="Rosebrock A.P."/>
            <person name="Caudy A.A."/>
            <person name="Walhout A.J."/>
        </authorList>
    </citation>
    <scope>NUCLEOTIDE SEQUENCE [LARGE SCALE GENOMIC DNA]</scope>
    <source>
        <strain evidence="3 4">DA1877</strain>
    </source>
</reference>
<keyword evidence="2" id="KW-0812">Transmembrane</keyword>
<sequence>MELSTPAPRAEPVAAGYELPAPVDSDSELAPEAWLDQPMAAVHDASVWRASAAGVVGATLPREPVWEEAAPWEPQQALPAEEAQTAAWQQALQTPPQTQSEPEPLPPMATELEAQEAVAPEPAQHVPAAPEALQVEETDDLETEALPSFVKEAQRKAWWNQPSVRFAMGMLVILLPLALLLQIVVHERNTLVAWKPQWRPFFQTMCIALRCELAPRQHIAAVVLTGSSFRQDAQPHRYRLELSIQNQATTSVATPAVELTLTDAQDQVLVRKVLLPSDIGAPVELAAQTEWEGSLSVITQGLHLAVSGYRVLAFYP</sequence>
<gene>
    <name evidence="3" type="ORF">AX13_10460</name>
</gene>
<keyword evidence="4" id="KW-1185">Reference proteome</keyword>
<feature type="compositionally biased region" description="Low complexity" evidence="1">
    <location>
        <begin position="79"/>
        <end position="102"/>
    </location>
</feature>